<dbReference type="Proteomes" id="UP000199607">
    <property type="component" value="Unassembled WGS sequence"/>
</dbReference>
<keyword evidence="3" id="KW-1185">Reference proteome</keyword>
<evidence type="ECO:0000313" key="3">
    <source>
        <dbReference type="Proteomes" id="UP000199607"/>
    </source>
</evidence>
<dbReference type="EMBL" id="FOTC01000001">
    <property type="protein sequence ID" value="SFK58756.1"/>
    <property type="molecule type" value="Genomic_DNA"/>
</dbReference>
<evidence type="ECO:0000313" key="2">
    <source>
        <dbReference type="EMBL" id="SFK58756.1"/>
    </source>
</evidence>
<feature type="transmembrane region" description="Helical" evidence="1">
    <location>
        <begin position="63"/>
        <end position="80"/>
    </location>
</feature>
<keyword evidence="1" id="KW-0812">Transmembrane</keyword>
<proteinExistence type="predicted"/>
<protein>
    <submittedName>
        <fullName evidence="2">Uncharacterized protein</fullName>
    </submittedName>
</protein>
<dbReference type="STRING" id="553466.SAMN04487950_0044"/>
<evidence type="ECO:0000256" key="1">
    <source>
        <dbReference type="SAM" id="Phobius"/>
    </source>
</evidence>
<keyword evidence="1" id="KW-0472">Membrane</keyword>
<feature type="transmembrane region" description="Helical" evidence="1">
    <location>
        <begin position="7"/>
        <end position="26"/>
    </location>
</feature>
<organism evidence="2 3">
    <name type="scientific">Halogranum rubrum</name>
    <dbReference type="NCBI Taxonomy" id="553466"/>
    <lineage>
        <taxon>Archaea</taxon>
        <taxon>Methanobacteriati</taxon>
        <taxon>Methanobacteriota</taxon>
        <taxon>Stenosarchaea group</taxon>
        <taxon>Halobacteria</taxon>
        <taxon>Halobacteriales</taxon>
        <taxon>Haloferacaceae</taxon>
    </lineage>
</organism>
<gene>
    <name evidence="2" type="ORF">SAMN04487950_0044</name>
</gene>
<sequence length="118" mass="12591">MVSERYHTVLGVVSGVSLFGLGIWGLQRSTPVSHVLFAFTAAFLSLGGASATVRARIPRYKRVSMLLLGILALLALLVGPESNALPGLLVVSLGYGVDTLVERVHHGEWLPTDGERPN</sequence>
<accession>A0A1I4ASY8</accession>
<dbReference type="RefSeq" id="WP_089864236.1">
    <property type="nucleotide sequence ID" value="NZ_FOTC01000001.1"/>
</dbReference>
<feature type="transmembrane region" description="Helical" evidence="1">
    <location>
        <begin position="32"/>
        <end position="51"/>
    </location>
</feature>
<reference evidence="3" key="1">
    <citation type="submission" date="2016-10" db="EMBL/GenBank/DDBJ databases">
        <authorList>
            <person name="Varghese N."/>
            <person name="Submissions S."/>
        </authorList>
    </citation>
    <scope>NUCLEOTIDE SEQUENCE [LARGE SCALE GENOMIC DNA]</scope>
    <source>
        <strain evidence="3">CGMCC 1.7738</strain>
    </source>
</reference>
<name>A0A1I4ASY8_9EURY</name>
<keyword evidence="1" id="KW-1133">Transmembrane helix</keyword>
<dbReference type="AlphaFoldDB" id="A0A1I4ASY8"/>